<keyword evidence="1" id="KW-0812">Transmembrane</keyword>
<dbReference type="EMBL" id="CABDVU010000001">
    <property type="protein sequence ID" value="VTN13712.1"/>
    <property type="molecule type" value="Genomic_DNA"/>
</dbReference>
<name>A0A4U9D897_RAOTE</name>
<protein>
    <submittedName>
        <fullName evidence="2">Uncharacterized protein</fullName>
    </submittedName>
</protein>
<dbReference type="Proteomes" id="UP000339249">
    <property type="component" value="Unassembled WGS sequence"/>
</dbReference>
<reference evidence="2 3" key="1">
    <citation type="submission" date="2019-04" db="EMBL/GenBank/DDBJ databases">
        <authorList>
            <consortium name="Pathogen Informatics"/>
        </authorList>
    </citation>
    <scope>NUCLEOTIDE SEQUENCE [LARGE SCALE GENOMIC DNA]</scope>
    <source>
        <strain evidence="2 3">NCTC9185</strain>
    </source>
</reference>
<evidence type="ECO:0000313" key="2">
    <source>
        <dbReference type="EMBL" id="VTN13712.1"/>
    </source>
</evidence>
<feature type="transmembrane region" description="Helical" evidence="1">
    <location>
        <begin position="12"/>
        <end position="33"/>
    </location>
</feature>
<sequence>MMTPEQKFARWVRVSIAAFLAIFAWFIVADIWIPLTPDSTVMRVVTPVSPRVSGYVAQVHVTTTAR</sequence>
<dbReference type="AlphaFoldDB" id="A0A4U9D897"/>
<proteinExistence type="predicted"/>
<keyword evidence="1" id="KW-1133">Transmembrane helix</keyword>
<gene>
    <name evidence="2" type="ORF">NCTC9185_05754</name>
</gene>
<evidence type="ECO:0000313" key="3">
    <source>
        <dbReference type="Proteomes" id="UP000339249"/>
    </source>
</evidence>
<organism evidence="2 3">
    <name type="scientific">Raoultella terrigena</name>
    <name type="common">Klebsiella terrigena</name>
    <dbReference type="NCBI Taxonomy" id="577"/>
    <lineage>
        <taxon>Bacteria</taxon>
        <taxon>Pseudomonadati</taxon>
        <taxon>Pseudomonadota</taxon>
        <taxon>Gammaproteobacteria</taxon>
        <taxon>Enterobacterales</taxon>
        <taxon>Enterobacteriaceae</taxon>
        <taxon>Klebsiella/Raoultella group</taxon>
        <taxon>Raoultella</taxon>
    </lineage>
</organism>
<keyword evidence="1" id="KW-0472">Membrane</keyword>
<evidence type="ECO:0000256" key="1">
    <source>
        <dbReference type="SAM" id="Phobius"/>
    </source>
</evidence>
<accession>A0A4U9D897</accession>